<evidence type="ECO:0000256" key="4">
    <source>
        <dbReference type="PROSITE-ProRule" id="PRU00023"/>
    </source>
</evidence>
<evidence type="ECO:0000256" key="1">
    <source>
        <dbReference type="ARBA" id="ARBA00022737"/>
    </source>
</evidence>
<sequence>MLLVKDQHERAKDQHKPAKDQHKPAKDQLKPAKDQHKPEDLRSCTFSMLAAVCRILGIQLFPVFTTESTHDTAKTEIMDKKSANGFPSKATDSGVQRKQLPYSVETPYGFHLDLDFLKYVDDIEKGNTIKRVHIQRKNRGPKYSTLPRNFSLPGHGARPLAKDTWANTSTLGSKPKSRVTEVQQLFEFRASDATSVSSSTTSGSSHTSQSKMPVSAYLPSPKAAEETQVQTSSENEQSMGLNVRPHLLRASSMPINVPRRKGSDSTDEQSSQSQNGSAEKLFRPADGGDRRGSVPQDRASLHQQITAALKRVRELEEQVRTIPELRAQICSLRTEREELLQRIQEHKSAQKSEVPQTDAQDRAVPPVVSEKKAAPSIHTDGAADQEGVQSNKTTEQQEQDLVVQVTVEQESKKVTDTEQVPAPVSVPVILIDKAETPTDPDEEERLLQETTLQEEASKSLPEQAEMQDRSLSEDKQSTQSQGISESEESVAASECTSTQEDASVVDGPSVITTEENTIAQPAEQNLPTNLELEAKLKTLEESLSKASCELEKTNALLREQMDENRRKDERIQELIDQVKEQKLQAPIEPVPEPVVTCDASVSTDSKSVQEKGISTEPQPAEAPKETDSKCSSTQTNIVEARDMEVLAQVTTAEKIVGVEIVMCDQAMETEGQDNLEVNSGPKVSEMLEKTDSVKDVEEEEEGDIKDSVSSQIIDTKVSETLIAESDTEEYVMVESTMIETMGSENEVPKPTVQESESKESPVVESTVTDKARGERCSALQTQQEPRETQVQEPQSQRASEATASPAAIGQVVNRIQGLLNEQWASLGSGGQDAKGESSQKPHSSKISSIQSHLRGSLSALSAFYSPVQKGGATRQSGLKSIMKKNDCPDKQGNGGTKKNLKFVGVNGGYETTSSEDSSGEEDQDEVEEVDSSEPEVEQGEESENAQEEAAATGEQSEGVQAEVAEGSKEPDAAQAAMSPQEEQPVSELVDKNFMAACHFLKDRMAEVAAPNKDMRQVLMVLYQEWFRVSSQKDSQAETVTLYLREVGYHTPTLLRYIVNLADGNGNMALHYSVSHSNFSVVKLLLDTGLCEVDHQNKAGYTAIMLAALTAAESPEDMEVAQQLLRMGKINARASQSGQTALMLAVSHGRTMMVQVLLDCGADLNIQDRDGSTALMCACEHGHTEIAKILLDRPECDISLTDKDGNTALSVAMKASHSEIVELLKARADPATVTDPTAPL</sequence>
<feature type="region of interest" description="Disordered" evidence="6">
    <location>
        <begin position="140"/>
        <end position="178"/>
    </location>
</feature>
<organism evidence="7 8">
    <name type="scientific">Labeo rohita</name>
    <name type="common">Indian major carp</name>
    <name type="synonym">Cyprinus rohita</name>
    <dbReference type="NCBI Taxonomy" id="84645"/>
    <lineage>
        <taxon>Eukaryota</taxon>
        <taxon>Metazoa</taxon>
        <taxon>Chordata</taxon>
        <taxon>Craniata</taxon>
        <taxon>Vertebrata</taxon>
        <taxon>Euteleostomi</taxon>
        <taxon>Actinopterygii</taxon>
        <taxon>Neopterygii</taxon>
        <taxon>Teleostei</taxon>
        <taxon>Ostariophysi</taxon>
        <taxon>Cypriniformes</taxon>
        <taxon>Cyprinidae</taxon>
        <taxon>Labeoninae</taxon>
        <taxon>Labeonini</taxon>
        <taxon>Labeo</taxon>
    </lineage>
</organism>
<dbReference type="SMART" id="SM00248">
    <property type="entry name" value="ANK"/>
    <property type="match status" value="5"/>
</dbReference>
<feature type="region of interest" description="Disordered" evidence="6">
    <location>
        <begin position="826"/>
        <end position="852"/>
    </location>
</feature>
<gene>
    <name evidence="7" type="ORF">H4Q32_012164</name>
</gene>
<dbReference type="InterPro" id="IPR021939">
    <property type="entry name" value="KN_motif"/>
</dbReference>
<feature type="region of interest" description="Disordered" evidence="6">
    <location>
        <begin position="345"/>
        <end position="400"/>
    </location>
</feature>
<dbReference type="Proteomes" id="UP000830375">
    <property type="component" value="Unassembled WGS sequence"/>
</dbReference>
<feature type="compositionally biased region" description="Polar residues" evidence="6">
    <location>
        <begin position="227"/>
        <end position="240"/>
    </location>
</feature>
<feature type="compositionally biased region" description="Basic and acidic residues" evidence="6">
    <location>
        <begin position="466"/>
        <end position="476"/>
    </location>
</feature>
<dbReference type="InterPro" id="IPR002110">
    <property type="entry name" value="Ankyrin_rpt"/>
</dbReference>
<feature type="region of interest" description="Disordered" evidence="6">
    <location>
        <begin position="740"/>
        <end position="805"/>
    </location>
</feature>
<accession>A0ABQ8MLD2</accession>
<evidence type="ECO:0000256" key="3">
    <source>
        <dbReference type="ARBA" id="ARBA00023054"/>
    </source>
</evidence>
<feature type="region of interest" description="Disordered" evidence="6">
    <location>
        <begin position="599"/>
        <end position="633"/>
    </location>
</feature>
<evidence type="ECO:0000313" key="7">
    <source>
        <dbReference type="EMBL" id="KAI2663599.1"/>
    </source>
</evidence>
<dbReference type="InterPro" id="IPR047184">
    <property type="entry name" value="KANK1-4"/>
</dbReference>
<feature type="compositionally biased region" description="Low complexity" evidence="6">
    <location>
        <begin position="840"/>
        <end position="852"/>
    </location>
</feature>
<dbReference type="Pfam" id="PF12075">
    <property type="entry name" value="KN_motif"/>
    <property type="match status" value="1"/>
</dbReference>
<feature type="region of interest" description="Disordered" evidence="6">
    <location>
        <begin position="687"/>
        <end position="708"/>
    </location>
</feature>
<dbReference type="PANTHER" id="PTHR24168:SF24">
    <property type="entry name" value="KN MOTIF AND ANKYRIN REPEAT DOMAIN-CONTAINING PROTEIN 4"/>
    <property type="match status" value="1"/>
</dbReference>
<proteinExistence type="predicted"/>
<dbReference type="InterPro" id="IPR036770">
    <property type="entry name" value="Ankyrin_rpt-contain_sf"/>
</dbReference>
<dbReference type="SUPFAM" id="SSF48403">
    <property type="entry name" value="Ankyrin repeat"/>
    <property type="match status" value="1"/>
</dbReference>
<evidence type="ECO:0000256" key="6">
    <source>
        <dbReference type="SAM" id="MobiDB-lite"/>
    </source>
</evidence>
<keyword evidence="3 5" id="KW-0175">Coiled coil</keyword>
<feature type="compositionally biased region" description="Basic and acidic residues" evidence="6">
    <location>
        <begin position="280"/>
        <end position="292"/>
    </location>
</feature>
<reference evidence="7 8" key="1">
    <citation type="submission" date="2022-01" db="EMBL/GenBank/DDBJ databases">
        <title>A high-quality chromosome-level genome assembly of rohu carp, Labeo rohita.</title>
        <authorList>
            <person name="Arick M.A. II"/>
            <person name="Hsu C.-Y."/>
            <person name="Magbanua Z."/>
            <person name="Pechanova O."/>
            <person name="Grover C."/>
            <person name="Miller E."/>
            <person name="Thrash A."/>
            <person name="Ezzel L."/>
            <person name="Alam S."/>
            <person name="Benzie J."/>
            <person name="Hamilton M."/>
            <person name="Karsi A."/>
            <person name="Lawrence M.L."/>
            <person name="Peterson D.G."/>
        </authorList>
    </citation>
    <scope>NUCLEOTIDE SEQUENCE [LARGE SCALE GENOMIC DNA]</scope>
    <source>
        <strain evidence="8">BAU-BD-2019</strain>
        <tissue evidence="7">Blood</tissue>
    </source>
</reference>
<dbReference type="Gene3D" id="1.25.40.20">
    <property type="entry name" value="Ankyrin repeat-containing domain"/>
    <property type="match status" value="1"/>
</dbReference>
<feature type="region of interest" description="Disordered" evidence="6">
    <location>
        <begin position="864"/>
        <end position="985"/>
    </location>
</feature>
<dbReference type="Pfam" id="PF12796">
    <property type="entry name" value="Ank_2"/>
    <property type="match status" value="2"/>
</dbReference>
<keyword evidence="8" id="KW-1185">Reference proteome</keyword>
<feature type="region of interest" description="Disordered" evidence="6">
    <location>
        <begin position="191"/>
        <end position="299"/>
    </location>
</feature>
<keyword evidence="2 4" id="KW-0040">ANK repeat</keyword>
<feature type="region of interest" description="Disordered" evidence="6">
    <location>
        <begin position="428"/>
        <end position="508"/>
    </location>
</feature>
<feature type="repeat" description="ANK" evidence="4">
    <location>
        <begin position="1169"/>
        <end position="1192"/>
    </location>
</feature>
<feature type="compositionally biased region" description="Polar residues" evidence="6">
    <location>
        <begin position="790"/>
        <end position="802"/>
    </location>
</feature>
<name>A0ABQ8MLD2_LABRO</name>
<dbReference type="PANTHER" id="PTHR24168">
    <property type="entry name" value="KN MOTIF AND ANKYRIN REPEAT DOMAIN-CONTAINING"/>
    <property type="match status" value="1"/>
</dbReference>
<evidence type="ECO:0000313" key="8">
    <source>
        <dbReference type="Proteomes" id="UP000830375"/>
    </source>
</evidence>
<feature type="coiled-coil region" evidence="5">
    <location>
        <begin position="529"/>
        <end position="584"/>
    </location>
</feature>
<feature type="repeat" description="ANK" evidence="4">
    <location>
        <begin position="1136"/>
        <end position="1168"/>
    </location>
</feature>
<feature type="compositionally biased region" description="Acidic residues" evidence="6">
    <location>
        <begin position="917"/>
        <end position="946"/>
    </location>
</feature>
<evidence type="ECO:0000256" key="2">
    <source>
        <dbReference type="ARBA" id="ARBA00023043"/>
    </source>
</evidence>
<keyword evidence="1" id="KW-0677">Repeat</keyword>
<protein>
    <submittedName>
        <fullName evidence="7">KN motif and ankyrin repeat domain-containing protein 4</fullName>
    </submittedName>
</protein>
<evidence type="ECO:0000256" key="5">
    <source>
        <dbReference type="SAM" id="Coils"/>
    </source>
</evidence>
<feature type="repeat" description="ANK" evidence="4">
    <location>
        <begin position="1064"/>
        <end position="1088"/>
    </location>
</feature>
<dbReference type="PROSITE" id="PS50088">
    <property type="entry name" value="ANK_REPEAT"/>
    <property type="match status" value="3"/>
</dbReference>
<comment type="caution">
    <text evidence="7">The sequence shown here is derived from an EMBL/GenBank/DDBJ whole genome shotgun (WGS) entry which is preliminary data.</text>
</comment>
<dbReference type="EMBL" id="JACTAM010000006">
    <property type="protein sequence ID" value="KAI2663599.1"/>
    <property type="molecule type" value="Genomic_DNA"/>
</dbReference>
<dbReference type="PROSITE" id="PS50297">
    <property type="entry name" value="ANK_REP_REGION"/>
    <property type="match status" value="3"/>
</dbReference>
<feature type="compositionally biased region" description="Basic and acidic residues" evidence="6">
    <location>
        <begin position="755"/>
        <end position="775"/>
    </location>
</feature>
<feature type="compositionally biased region" description="Low complexity" evidence="6">
    <location>
        <begin position="191"/>
        <end position="210"/>
    </location>
</feature>
<feature type="region of interest" description="Disordered" evidence="6">
    <location>
        <begin position="1"/>
        <end position="38"/>
    </location>
</feature>
<feature type="compositionally biased region" description="Polar residues" evidence="6">
    <location>
        <begin position="387"/>
        <end position="396"/>
    </location>
</feature>
<dbReference type="Pfam" id="PF00023">
    <property type="entry name" value="Ank"/>
    <property type="match status" value="1"/>
</dbReference>